<protein>
    <submittedName>
        <fullName evidence="1">Uncharacterized protein</fullName>
    </submittedName>
</protein>
<evidence type="ECO:0000313" key="1">
    <source>
        <dbReference type="EMBL" id="KHJ90522.1"/>
    </source>
</evidence>
<accession>A0A0B1T412</accession>
<dbReference type="EMBL" id="KN552940">
    <property type="protein sequence ID" value="KHJ90522.1"/>
    <property type="molecule type" value="Genomic_DNA"/>
</dbReference>
<dbReference type="Proteomes" id="UP000053660">
    <property type="component" value="Unassembled WGS sequence"/>
</dbReference>
<gene>
    <name evidence="1" type="ORF">OESDEN_09635</name>
</gene>
<evidence type="ECO:0000313" key="2">
    <source>
        <dbReference type="Proteomes" id="UP000053660"/>
    </source>
</evidence>
<proteinExistence type="predicted"/>
<organism evidence="1 2">
    <name type="scientific">Oesophagostomum dentatum</name>
    <name type="common">Nodular worm</name>
    <dbReference type="NCBI Taxonomy" id="61180"/>
    <lineage>
        <taxon>Eukaryota</taxon>
        <taxon>Metazoa</taxon>
        <taxon>Ecdysozoa</taxon>
        <taxon>Nematoda</taxon>
        <taxon>Chromadorea</taxon>
        <taxon>Rhabditida</taxon>
        <taxon>Rhabditina</taxon>
        <taxon>Rhabditomorpha</taxon>
        <taxon>Strongyloidea</taxon>
        <taxon>Strongylidae</taxon>
        <taxon>Oesophagostomum</taxon>
    </lineage>
</organism>
<dbReference type="AlphaFoldDB" id="A0A0B1T412"/>
<keyword evidence="2" id="KW-1185">Reference proteome</keyword>
<reference evidence="1 2" key="1">
    <citation type="submission" date="2014-03" db="EMBL/GenBank/DDBJ databases">
        <title>Draft genome of the hookworm Oesophagostomum dentatum.</title>
        <authorList>
            <person name="Mitreva M."/>
        </authorList>
    </citation>
    <scope>NUCLEOTIDE SEQUENCE [LARGE SCALE GENOMIC DNA]</scope>
    <source>
        <strain evidence="1 2">OD-Hann</strain>
    </source>
</reference>
<dbReference type="OrthoDB" id="5916685at2759"/>
<name>A0A0B1T412_OESDE</name>
<sequence>MRLSIIERQLPRKSRYCDLCGVGEKLKSELNDGGHQFLPTMAGDTQVDGQRCGSVAAREYDFKRTISLPNRNTLEQLIRSKVQGVDDEVKKRLNKGRGRFQVFLNLIVADKPSIPQKRWFDGSKECKCCDTRSPSCGSLAYLYCNIEDCKSGWALQCLHNTARIAACYTVEFNYRMTTSYAEVLQFLQQNGYPNQEAMAAVPPPPHLRQGSPSTAEVTAPEVQMVLHDILES</sequence>